<gene>
    <name evidence="3" type="ORF">NQ315_017374</name>
</gene>
<organism evidence="3 4">
    <name type="scientific">Exocentrus adspersus</name>
    <dbReference type="NCBI Taxonomy" id="1586481"/>
    <lineage>
        <taxon>Eukaryota</taxon>
        <taxon>Metazoa</taxon>
        <taxon>Ecdysozoa</taxon>
        <taxon>Arthropoda</taxon>
        <taxon>Hexapoda</taxon>
        <taxon>Insecta</taxon>
        <taxon>Pterygota</taxon>
        <taxon>Neoptera</taxon>
        <taxon>Endopterygota</taxon>
        <taxon>Coleoptera</taxon>
        <taxon>Polyphaga</taxon>
        <taxon>Cucujiformia</taxon>
        <taxon>Chrysomeloidea</taxon>
        <taxon>Cerambycidae</taxon>
        <taxon>Lamiinae</taxon>
        <taxon>Acanthocinini</taxon>
        <taxon>Exocentrus</taxon>
    </lineage>
</organism>
<evidence type="ECO:0000259" key="2">
    <source>
        <dbReference type="Pfam" id="PF17921"/>
    </source>
</evidence>
<dbReference type="Pfam" id="PF17921">
    <property type="entry name" value="Integrase_H2C2"/>
    <property type="match status" value="1"/>
</dbReference>
<accession>A0AAV8VLC2</accession>
<sequence>MAKEDILMWGHRVVIPTRLRNQILQELHTGHFSVVRMKSRARSIFYWPEIDRDRSDHKKLSTVLKTQTRSTKEQFNIMDQYQGDVPTY</sequence>
<dbReference type="GO" id="GO:0003964">
    <property type="term" value="F:RNA-directed DNA polymerase activity"/>
    <property type="evidence" value="ECO:0007669"/>
    <property type="project" value="UniProtKB-EC"/>
</dbReference>
<dbReference type="Gene3D" id="1.10.340.70">
    <property type="match status" value="1"/>
</dbReference>
<comment type="caution">
    <text evidence="3">The sequence shown here is derived from an EMBL/GenBank/DDBJ whole genome shotgun (WGS) entry which is preliminary data.</text>
</comment>
<dbReference type="InterPro" id="IPR041588">
    <property type="entry name" value="Integrase_H2C2"/>
</dbReference>
<dbReference type="EMBL" id="JANEYG010000066">
    <property type="protein sequence ID" value="KAJ8914676.1"/>
    <property type="molecule type" value="Genomic_DNA"/>
</dbReference>
<name>A0AAV8VLC2_9CUCU</name>
<dbReference type="AlphaFoldDB" id="A0AAV8VLC2"/>
<proteinExistence type="predicted"/>
<protein>
    <recommendedName>
        <fullName evidence="1">RNA-directed DNA polymerase</fullName>
        <ecNumber evidence="1">2.7.7.49</ecNumber>
    </recommendedName>
</protein>
<evidence type="ECO:0000313" key="4">
    <source>
        <dbReference type="Proteomes" id="UP001159042"/>
    </source>
</evidence>
<feature type="domain" description="Integrase zinc-binding" evidence="2">
    <location>
        <begin position="15"/>
        <end position="53"/>
    </location>
</feature>
<dbReference type="Proteomes" id="UP001159042">
    <property type="component" value="Unassembled WGS sequence"/>
</dbReference>
<evidence type="ECO:0000313" key="3">
    <source>
        <dbReference type="EMBL" id="KAJ8914676.1"/>
    </source>
</evidence>
<reference evidence="3 4" key="1">
    <citation type="journal article" date="2023" name="Insect Mol. Biol.">
        <title>Genome sequencing provides insights into the evolution of gene families encoding plant cell wall-degrading enzymes in longhorned beetles.</title>
        <authorList>
            <person name="Shin N.R."/>
            <person name="Okamura Y."/>
            <person name="Kirsch R."/>
            <person name="Pauchet Y."/>
        </authorList>
    </citation>
    <scope>NUCLEOTIDE SEQUENCE [LARGE SCALE GENOMIC DNA]</scope>
    <source>
        <strain evidence="3">EAD_L_NR</strain>
    </source>
</reference>
<dbReference type="EC" id="2.7.7.49" evidence="1"/>
<dbReference type="PANTHER" id="PTHR37984:SF5">
    <property type="entry name" value="PROTEIN NYNRIN-LIKE"/>
    <property type="match status" value="1"/>
</dbReference>
<keyword evidence="4" id="KW-1185">Reference proteome</keyword>
<dbReference type="PANTHER" id="PTHR37984">
    <property type="entry name" value="PROTEIN CBG26694"/>
    <property type="match status" value="1"/>
</dbReference>
<evidence type="ECO:0000256" key="1">
    <source>
        <dbReference type="ARBA" id="ARBA00012493"/>
    </source>
</evidence>
<dbReference type="InterPro" id="IPR050951">
    <property type="entry name" value="Retrovirus_Pol_polyprotein"/>
</dbReference>